<evidence type="ECO:0000313" key="4">
    <source>
        <dbReference type="EMBL" id="AKF06545.1"/>
    </source>
</evidence>
<name>A0A0F6YIT5_9BACT</name>
<dbReference type="Proteomes" id="UP000034883">
    <property type="component" value="Chromosome"/>
</dbReference>
<feature type="transmembrane region" description="Helical" evidence="1">
    <location>
        <begin position="273"/>
        <end position="295"/>
    </location>
</feature>
<keyword evidence="5" id="KW-1185">Reference proteome</keyword>
<keyword evidence="1" id="KW-0472">Membrane</keyword>
<reference evidence="4 5" key="1">
    <citation type="submission" date="2015-03" db="EMBL/GenBank/DDBJ databases">
        <title>Genome assembly of Sandaracinus amylolyticus DSM 53668.</title>
        <authorList>
            <person name="Sharma G."/>
            <person name="Subramanian S."/>
        </authorList>
    </citation>
    <scope>NUCLEOTIDE SEQUENCE [LARGE SCALE GENOMIC DNA]</scope>
    <source>
        <strain evidence="4 5">DSM 53668</strain>
    </source>
</reference>
<feature type="transmembrane region" description="Helical" evidence="1">
    <location>
        <begin position="316"/>
        <end position="335"/>
    </location>
</feature>
<keyword evidence="1" id="KW-1133">Transmembrane helix</keyword>
<feature type="domain" description="PEGA" evidence="3">
    <location>
        <begin position="167"/>
        <end position="232"/>
    </location>
</feature>
<dbReference type="KEGG" id="samy:DB32_003694"/>
<evidence type="ECO:0000256" key="1">
    <source>
        <dbReference type="SAM" id="Phobius"/>
    </source>
</evidence>
<evidence type="ECO:0000313" key="5">
    <source>
        <dbReference type="Proteomes" id="UP000034883"/>
    </source>
</evidence>
<feature type="signal peptide" evidence="2">
    <location>
        <begin position="1"/>
        <end position="24"/>
    </location>
</feature>
<dbReference type="STRING" id="927083.DB32_003694"/>
<proteinExistence type="predicted"/>
<feature type="chain" id="PRO_5002512854" description="PEGA domain-containing protein" evidence="2">
    <location>
        <begin position="25"/>
        <end position="357"/>
    </location>
</feature>
<keyword evidence="2" id="KW-0732">Signal</keyword>
<sequence>MRRDLLLSIALAAVALSSVVPVTAAFPSVARAQTETCVMLPSPSTTAPESAREQVQAIVTEELREHGNVVLGPRDAQLRMMGQSVRDCAAIDCAAAVNRFLGTGFAVLTEIAWVGGRITMVNVALIGLEDGESVGGQAEVVAGDVAAATRAAFTAAWDRWAAAQQGYIVVTTTPPGAFVELDGASLGRSPIRRLTRSGVHTLRATLEGYRSVTREITIDRHEEREIAITLTPGEGEDPTHGGGGSAAGDVIGGEQQTTLPPVETRDEPHWSNFLIGGGLIAAGLGALISPVWTLAVEGDAWGDEGTEYVSFGAQSGVLMGVGIAAIVGGAVVMIVQPVTTTVTVSPTSAGIQVSGRF</sequence>
<dbReference type="InterPro" id="IPR013229">
    <property type="entry name" value="PEGA"/>
</dbReference>
<dbReference type="AlphaFoldDB" id="A0A0F6YIT5"/>
<dbReference type="EMBL" id="CP011125">
    <property type="protein sequence ID" value="AKF06545.1"/>
    <property type="molecule type" value="Genomic_DNA"/>
</dbReference>
<evidence type="ECO:0000256" key="2">
    <source>
        <dbReference type="SAM" id="SignalP"/>
    </source>
</evidence>
<organism evidence="4 5">
    <name type="scientific">Sandaracinus amylolyticus</name>
    <dbReference type="NCBI Taxonomy" id="927083"/>
    <lineage>
        <taxon>Bacteria</taxon>
        <taxon>Pseudomonadati</taxon>
        <taxon>Myxococcota</taxon>
        <taxon>Polyangia</taxon>
        <taxon>Polyangiales</taxon>
        <taxon>Sandaracinaceae</taxon>
        <taxon>Sandaracinus</taxon>
    </lineage>
</organism>
<dbReference type="RefSeq" id="WP_053233709.1">
    <property type="nucleotide sequence ID" value="NZ_CP011125.1"/>
</dbReference>
<protein>
    <recommendedName>
        <fullName evidence="3">PEGA domain-containing protein</fullName>
    </recommendedName>
</protein>
<evidence type="ECO:0000259" key="3">
    <source>
        <dbReference type="Pfam" id="PF08308"/>
    </source>
</evidence>
<keyword evidence="1" id="KW-0812">Transmembrane</keyword>
<accession>A0A0F6YIT5</accession>
<gene>
    <name evidence="4" type="ORF">DB32_003694</name>
</gene>
<dbReference type="Pfam" id="PF08308">
    <property type="entry name" value="PEGA"/>
    <property type="match status" value="1"/>
</dbReference>